<dbReference type="OrthoDB" id="4494979at2"/>
<dbReference type="InterPro" id="IPR029061">
    <property type="entry name" value="THDP-binding"/>
</dbReference>
<dbReference type="GO" id="GO:0003984">
    <property type="term" value="F:acetolactate synthase activity"/>
    <property type="evidence" value="ECO:0007669"/>
    <property type="project" value="TreeGrafter"/>
</dbReference>
<dbReference type="SUPFAM" id="SSF52467">
    <property type="entry name" value="DHS-like NAD/FAD-binding domain"/>
    <property type="match status" value="1"/>
</dbReference>
<keyword evidence="9" id="KW-1185">Reference proteome</keyword>
<keyword evidence="3 4" id="KW-0786">Thiamine pyrophosphate</keyword>
<dbReference type="EMBL" id="VDLX02000011">
    <property type="protein sequence ID" value="KAB8191948.1"/>
    <property type="molecule type" value="Genomic_DNA"/>
</dbReference>
<dbReference type="Gene3D" id="3.40.50.1220">
    <property type="entry name" value="TPP-binding domain"/>
    <property type="match status" value="1"/>
</dbReference>
<comment type="caution">
    <text evidence="8">The sequence shown here is derived from an EMBL/GenBank/DDBJ whole genome shotgun (WGS) entry which is preliminary data.</text>
</comment>
<dbReference type="InterPro" id="IPR011766">
    <property type="entry name" value="TPP_enzyme_TPP-bd"/>
</dbReference>
<dbReference type="CDD" id="cd00568">
    <property type="entry name" value="TPP_enzymes"/>
    <property type="match status" value="1"/>
</dbReference>
<evidence type="ECO:0000313" key="8">
    <source>
        <dbReference type="EMBL" id="KAB8191948.1"/>
    </source>
</evidence>
<dbReference type="InterPro" id="IPR045229">
    <property type="entry name" value="TPP_enz"/>
</dbReference>
<dbReference type="GO" id="GO:0000287">
    <property type="term" value="F:magnesium ion binding"/>
    <property type="evidence" value="ECO:0007669"/>
    <property type="project" value="InterPro"/>
</dbReference>
<gene>
    <name evidence="8" type="ORF">FH608_028815</name>
</gene>
<dbReference type="InterPro" id="IPR012001">
    <property type="entry name" value="Thiamin_PyroP_enz_TPP-bd_dom"/>
</dbReference>
<evidence type="ECO:0000313" key="9">
    <source>
        <dbReference type="Proteomes" id="UP000312512"/>
    </source>
</evidence>
<sequence>MRRRSLCSYQRNQSWRSAVSLTGAQIITEYLVRENVPYAVGLCGHGDLGLLDALLERQDDITTISVHHESLAGFIADAYYRITHQPLATFTSCGPGSANLPVALGSALMDDSAFLAITGNVATSQFNRGPFQETGRHFQADFPSVVRPYVKRSYQATRAEQLPLMLRQAFAQMRGGRPGPVHLDVPLDVFVDRTDEPVPDPAAWGTGRPPAPGAGRAELDAACALIRDAARVVIVAGSGVEGGEAEAELLAFARENGFPVATSPLGKSAFPGSDRLALGATGRNGTYQANHAARNADLVLALGTRFDDRSTSSWLPGYTYSFPPAKLVHVHMDVQELGRNFPPTLGICASPREVLAQLRERLPDFPPTGTVAEGRRRWLDELGEAKARWAAHTEPHDHSDASPIRPERVLAELRGALPADGILLSDVGVHHNWIVQNWRTDAPRTVLQSWGYASMGFGVGGVLGAHLAAPDRPAVAVVGDGGFLMFPSAVATAVEYDIPAVWVVWNNGGYVSIRDQQKLYFGADRQLATSFEHVASRTPYSADFAALARSMGGEGLTVTEASDLGPAFKTAIDLRRPVVVDVRVDDAIGLPAAATWELPPLPHPEPSFGWPQAQEGTR</sequence>
<dbReference type="SUPFAM" id="SSF52518">
    <property type="entry name" value="Thiamin diphosphate-binding fold (THDP-binding)"/>
    <property type="match status" value="2"/>
</dbReference>
<proteinExistence type="inferred from homology"/>
<dbReference type="GO" id="GO:0009097">
    <property type="term" value="P:isoleucine biosynthetic process"/>
    <property type="evidence" value="ECO:0007669"/>
    <property type="project" value="TreeGrafter"/>
</dbReference>
<dbReference type="GO" id="GO:0030976">
    <property type="term" value="F:thiamine pyrophosphate binding"/>
    <property type="evidence" value="ECO:0007669"/>
    <property type="project" value="InterPro"/>
</dbReference>
<dbReference type="Pfam" id="PF00205">
    <property type="entry name" value="TPP_enzyme_M"/>
    <property type="match status" value="1"/>
</dbReference>
<dbReference type="Gene3D" id="3.40.50.970">
    <property type="match status" value="2"/>
</dbReference>
<dbReference type="PANTHER" id="PTHR18968:SF13">
    <property type="entry name" value="ACETOLACTATE SYNTHASE CATALYTIC SUBUNIT, MITOCHONDRIAL"/>
    <property type="match status" value="1"/>
</dbReference>
<organism evidence="8 9">
    <name type="scientific">Nonomuraea phyllanthi</name>
    <dbReference type="NCBI Taxonomy" id="2219224"/>
    <lineage>
        <taxon>Bacteria</taxon>
        <taxon>Bacillati</taxon>
        <taxon>Actinomycetota</taxon>
        <taxon>Actinomycetes</taxon>
        <taxon>Streptosporangiales</taxon>
        <taxon>Streptosporangiaceae</taxon>
        <taxon>Nonomuraea</taxon>
    </lineage>
</organism>
<name>A0A5C4W4Z4_9ACTN</name>
<dbReference type="GO" id="GO:0050660">
    <property type="term" value="F:flavin adenine dinucleotide binding"/>
    <property type="evidence" value="ECO:0007669"/>
    <property type="project" value="TreeGrafter"/>
</dbReference>
<dbReference type="GO" id="GO:0005948">
    <property type="term" value="C:acetolactate synthase complex"/>
    <property type="evidence" value="ECO:0007669"/>
    <property type="project" value="TreeGrafter"/>
</dbReference>
<dbReference type="Pfam" id="PF02775">
    <property type="entry name" value="TPP_enzyme_C"/>
    <property type="match status" value="1"/>
</dbReference>
<dbReference type="Proteomes" id="UP000312512">
    <property type="component" value="Unassembled WGS sequence"/>
</dbReference>
<feature type="domain" description="Thiamine pyrophosphate enzyme central" evidence="5">
    <location>
        <begin position="219"/>
        <end position="358"/>
    </location>
</feature>
<dbReference type="InterPro" id="IPR012000">
    <property type="entry name" value="Thiamin_PyroP_enz_cen_dom"/>
</dbReference>
<evidence type="ECO:0000259" key="7">
    <source>
        <dbReference type="Pfam" id="PF02776"/>
    </source>
</evidence>
<dbReference type="Pfam" id="PF02776">
    <property type="entry name" value="TPP_enzyme_N"/>
    <property type="match status" value="1"/>
</dbReference>
<evidence type="ECO:0000256" key="3">
    <source>
        <dbReference type="ARBA" id="ARBA00023052"/>
    </source>
</evidence>
<evidence type="ECO:0000259" key="6">
    <source>
        <dbReference type="Pfam" id="PF02775"/>
    </source>
</evidence>
<dbReference type="AlphaFoldDB" id="A0A5C4W4Z4"/>
<feature type="domain" description="Thiamine pyrophosphate enzyme TPP-binding" evidence="6">
    <location>
        <begin position="426"/>
        <end position="582"/>
    </location>
</feature>
<dbReference type="InterPro" id="IPR000399">
    <property type="entry name" value="TPP-bd_CS"/>
</dbReference>
<reference evidence="8 9" key="1">
    <citation type="submission" date="2019-10" db="EMBL/GenBank/DDBJ databases">
        <title>Nonomuraea sp. nov., isolated from Phyllanthus amarus.</title>
        <authorList>
            <person name="Klykleung N."/>
            <person name="Tanasupawat S."/>
        </authorList>
    </citation>
    <scope>NUCLEOTIDE SEQUENCE [LARGE SCALE GENOMIC DNA]</scope>
    <source>
        <strain evidence="8 9">PA1-10</strain>
    </source>
</reference>
<comment type="cofactor">
    <cofactor evidence="1">
        <name>thiamine diphosphate</name>
        <dbReference type="ChEBI" id="CHEBI:58937"/>
    </cofactor>
</comment>
<protein>
    <submittedName>
        <fullName evidence="8">Thiamine pyrophosphate-binding protein</fullName>
    </submittedName>
</protein>
<dbReference type="InterPro" id="IPR029035">
    <property type="entry name" value="DHS-like_NAD/FAD-binding_dom"/>
</dbReference>
<feature type="domain" description="Thiamine pyrophosphate enzyme N-terminal TPP-binding" evidence="7">
    <location>
        <begin position="22"/>
        <end position="133"/>
    </location>
</feature>
<accession>A0A5C4W4Z4</accession>
<evidence type="ECO:0000256" key="2">
    <source>
        <dbReference type="ARBA" id="ARBA00007812"/>
    </source>
</evidence>
<dbReference type="CDD" id="cd07035">
    <property type="entry name" value="TPP_PYR_POX_like"/>
    <property type="match status" value="1"/>
</dbReference>
<dbReference type="PANTHER" id="PTHR18968">
    <property type="entry name" value="THIAMINE PYROPHOSPHATE ENZYMES"/>
    <property type="match status" value="1"/>
</dbReference>
<evidence type="ECO:0000256" key="1">
    <source>
        <dbReference type="ARBA" id="ARBA00001964"/>
    </source>
</evidence>
<dbReference type="GO" id="GO:0009099">
    <property type="term" value="P:L-valine biosynthetic process"/>
    <property type="evidence" value="ECO:0007669"/>
    <property type="project" value="TreeGrafter"/>
</dbReference>
<evidence type="ECO:0000259" key="5">
    <source>
        <dbReference type="Pfam" id="PF00205"/>
    </source>
</evidence>
<evidence type="ECO:0000256" key="4">
    <source>
        <dbReference type="RuleBase" id="RU362132"/>
    </source>
</evidence>
<comment type="similarity">
    <text evidence="2 4">Belongs to the TPP enzyme family.</text>
</comment>
<dbReference type="PROSITE" id="PS00187">
    <property type="entry name" value="TPP_ENZYMES"/>
    <property type="match status" value="1"/>
</dbReference>